<evidence type="ECO:0000313" key="2">
    <source>
        <dbReference type="EMBL" id="MPY50422.1"/>
    </source>
</evidence>
<evidence type="ECO:0000259" key="1">
    <source>
        <dbReference type="PROSITE" id="PS50943"/>
    </source>
</evidence>
<dbReference type="Gene3D" id="1.10.260.40">
    <property type="entry name" value="lambda repressor-like DNA-binding domains"/>
    <property type="match status" value="1"/>
</dbReference>
<dbReference type="InterPro" id="IPR010982">
    <property type="entry name" value="Lambda_DNA-bd_dom_sf"/>
</dbReference>
<dbReference type="SMART" id="SM00530">
    <property type="entry name" value="HTH_XRE"/>
    <property type="match status" value="1"/>
</dbReference>
<evidence type="ECO:0000313" key="3">
    <source>
        <dbReference type="Proteomes" id="UP000373149"/>
    </source>
</evidence>
<dbReference type="SUPFAM" id="SSF47413">
    <property type="entry name" value="lambda repressor-like DNA-binding domains"/>
    <property type="match status" value="1"/>
</dbReference>
<dbReference type="Pfam" id="PF19054">
    <property type="entry name" value="DUF5753"/>
    <property type="match status" value="1"/>
</dbReference>
<feature type="domain" description="HTH cro/C1-type" evidence="1">
    <location>
        <begin position="18"/>
        <end position="72"/>
    </location>
</feature>
<dbReference type="EMBL" id="VMNX01000061">
    <property type="protein sequence ID" value="MPY50422.1"/>
    <property type="molecule type" value="Genomic_DNA"/>
</dbReference>
<dbReference type="InterPro" id="IPR001387">
    <property type="entry name" value="Cro/C1-type_HTH"/>
</dbReference>
<dbReference type="Proteomes" id="UP000373149">
    <property type="component" value="Unassembled WGS sequence"/>
</dbReference>
<protein>
    <submittedName>
        <fullName evidence="2">Helix-turn-helix domain-containing protein</fullName>
    </submittedName>
</protein>
<name>A0A5N8WTI8_9ACTN</name>
<dbReference type="PROSITE" id="PS50943">
    <property type="entry name" value="HTH_CROC1"/>
    <property type="match status" value="1"/>
</dbReference>
<dbReference type="InterPro" id="IPR043917">
    <property type="entry name" value="DUF5753"/>
</dbReference>
<sequence>MPSGGRPTVRSRRLGSALRRFREGLRLDLKDAAEAVGCSASKISRLESGQSAARVGDVRILLDLYQVEDAERRAQLEHLARQSNKRGWWVDYQTTITSEFADFVTLEEDASLIRTWQNVFVPGILQTPAYTRALIEAGPLVVPEEHIEEIVKIRQERRRAIEETGALFAAVIWEPALTSPMPDRSAHREQLEQIIRIAQQKNTTIQVLPQSDWGAARIAGHFVTFSFGNESAPEVVAIDSLNNTVIIEDADELANYAYVFDALRSAALNPGDSLTFLQRAISKISKEEEEE</sequence>
<dbReference type="CDD" id="cd00093">
    <property type="entry name" value="HTH_XRE"/>
    <property type="match status" value="1"/>
</dbReference>
<comment type="caution">
    <text evidence="2">The sequence shown here is derived from an EMBL/GenBank/DDBJ whole genome shotgun (WGS) entry which is preliminary data.</text>
</comment>
<reference evidence="2 3" key="1">
    <citation type="submission" date="2019-09" db="EMBL/GenBank/DDBJ databases">
        <authorList>
            <person name="Duangmal K."/>
            <person name="Teo W.F.A."/>
            <person name="Lipun K."/>
        </authorList>
    </citation>
    <scope>NUCLEOTIDE SEQUENCE [LARGE SCALE GENOMIC DNA]</scope>
    <source>
        <strain evidence="2 3">K1PN6</strain>
    </source>
</reference>
<organism evidence="2 3">
    <name type="scientific">Streptomyces acidicola</name>
    <dbReference type="NCBI Taxonomy" id="2596892"/>
    <lineage>
        <taxon>Bacteria</taxon>
        <taxon>Bacillati</taxon>
        <taxon>Actinomycetota</taxon>
        <taxon>Actinomycetes</taxon>
        <taxon>Kitasatosporales</taxon>
        <taxon>Streptomycetaceae</taxon>
        <taxon>Streptomyces</taxon>
    </lineage>
</organism>
<dbReference type="Pfam" id="PF13560">
    <property type="entry name" value="HTH_31"/>
    <property type="match status" value="1"/>
</dbReference>
<dbReference type="GO" id="GO:0003677">
    <property type="term" value="F:DNA binding"/>
    <property type="evidence" value="ECO:0007669"/>
    <property type="project" value="InterPro"/>
</dbReference>
<accession>A0A5N8WTI8</accession>
<gene>
    <name evidence="2" type="ORF">FPZ41_18305</name>
</gene>
<dbReference type="AlphaFoldDB" id="A0A5N8WTI8"/>
<proteinExistence type="predicted"/>
<keyword evidence="3" id="KW-1185">Reference proteome</keyword>